<feature type="binding site" evidence="12">
    <location>
        <begin position="214"/>
        <end position="219"/>
    </location>
    <ligand>
        <name>ATP</name>
        <dbReference type="ChEBI" id="CHEBI:30616"/>
    </ligand>
</feature>
<dbReference type="GO" id="GO:0005829">
    <property type="term" value="C:cytosol"/>
    <property type="evidence" value="ECO:0007669"/>
    <property type="project" value="TreeGrafter"/>
</dbReference>
<evidence type="ECO:0000256" key="11">
    <source>
        <dbReference type="ARBA" id="ARBA00023277"/>
    </source>
</evidence>
<feature type="binding site" evidence="12">
    <location>
        <position position="240"/>
    </location>
    <ligand>
        <name>K(+)</name>
        <dbReference type="ChEBI" id="CHEBI:29103"/>
    </ligand>
</feature>
<dbReference type="GO" id="GO:0004747">
    <property type="term" value="F:ribokinase activity"/>
    <property type="evidence" value="ECO:0007669"/>
    <property type="project" value="UniProtKB-UniRule"/>
</dbReference>
<feature type="binding site" evidence="12">
    <location>
        <begin position="37"/>
        <end position="41"/>
    </location>
    <ligand>
        <name>substrate</name>
    </ligand>
</feature>
<dbReference type="InterPro" id="IPR002173">
    <property type="entry name" value="Carboh/pur_kinase_PfkB_CS"/>
</dbReference>
<comment type="function">
    <text evidence="12">Catalyzes the phosphorylation of ribose at O-5 in a reaction requiring ATP and magnesium. The resulting D-ribose-5-phosphate can then be used either for sythesis of nucleotides, histidine, and tryptophan, or as a component of the pentose phosphate pathway.</text>
</comment>
<comment type="subcellular location">
    <subcellularLocation>
        <location evidence="12">Cytoplasm</location>
    </subcellularLocation>
</comment>
<feature type="binding site" evidence="12">
    <location>
        <begin position="9"/>
        <end position="11"/>
    </location>
    <ligand>
        <name>substrate</name>
    </ligand>
</feature>
<name>A0A1Q8CQV0_9PSEU</name>
<evidence type="ECO:0000256" key="12">
    <source>
        <dbReference type="HAMAP-Rule" id="MF_01987"/>
    </source>
</evidence>
<comment type="subunit">
    <text evidence="12">Homodimer.</text>
</comment>
<dbReference type="OrthoDB" id="9775849at2"/>
<comment type="cofactor">
    <cofactor evidence="12">
        <name>Mg(2+)</name>
        <dbReference type="ChEBI" id="CHEBI:18420"/>
    </cofactor>
    <text evidence="12">Requires a divalent cation, most likely magnesium in vivo, as an electrophilic catalyst to aid phosphoryl group transfer. It is the chelate of the metal and the nucleotide that is the actual substrate.</text>
</comment>
<feature type="binding site" evidence="12">
    <location>
        <position position="138"/>
    </location>
    <ligand>
        <name>substrate</name>
    </ligand>
</feature>
<evidence type="ECO:0000259" key="13">
    <source>
        <dbReference type="Pfam" id="PF00294"/>
    </source>
</evidence>
<dbReference type="PANTHER" id="PTHR10584">
    <property type="entry name" value="SUGAR KINASE"/>
    <property type="match status" value="1"/>
</dbReference>
<dbReference type="Proteomes" id="UP000185596">
    <property type="component" value="Unassembled WGS sequence"/>
</dbReference>
<reference evidence="14 15" key="1">
    <citation type="submission" date="2016-12" db="EMBL/GenBank/DDBJ databases">
        <title>The draft genome sequence of Actinophytocola sp. 11-183.</title>
        <authorList>
            <person name="Wang W."/>
            <person name="Yuan L."/>
        </authorList>
    </citation>
    <scope>NUCLEOTIDE SEQUENCE [LARGE SCALE GENOMIC DNA]</scope>
    <source>
        <strain evidence="14 15">11-183</strain>
    </source>
</reference>
<feature type="binding site" evidence="12">
    <location>
        <position position="276"/>
    </location>
    <ligand>
        <name>K(+)</name>
        <dbReference type="ChEBI" id="CHEBI:29103"/>
    </ligand>
</feature>
<feature type="binding site" evidence="12">
    <location>
        <position position="179"/>
    </location>
    <ligand>
        <name>ATP</name>
        <dbReference type="ChEBI" id="CHEBI:30616"/>
    </ligand>
</feature>
<evidence type="ECO:0000256" key="8">
    <source>
        <dbReference type="ARBA" id="ARBA00022840"/>
    </source>
</evidence>
<dbReference type="STRING" id="1912961.BU204_14800"/>
<comment type="catalytic activity">
    <reaction evidence="12">
        <text>D-ribose + ATP = D-ribose 5-phosphate + ADP + H(+)</text>
        <dbReference type="Rhea" id="RHEA:13697"/>
        <dbReference type="ChEBI" id="CHEBI:15378"/>
        <dbReference type="ChEBI" id="CHEBI:30616"/>
        <dbReference type="ChEBI" id="CHEBI:47013"/>
        <dbReference type="ChEBI" id="CHEBI:78346"/>
        <dbReference type="ChEBI" id="CHEBI:456216"/>
        <dbReference type="EC" id="2.7.1.15"/>
    </reaction>
</comment>
<feature type="domain" description="Carbohydrate kinase PfkB" evidence="13">
    <location>
        <begin position="2"/>
        <end position="289"/>
    </location>
</feature>
<comment type="activity regulation">
    <text evidence="12">Activated by a monovalent cation that binds near, but not in, the active site. The most likely occupant of the site in vivo is potassium. Ion binding induces a conformational change that may alter substrate affinity.</text>
</comment>
<keyword evidence="11 12" id="KW-0119">Carbohydrate metabolism</keyword>
<keyword evidence="8 12" id="KW-0067">ATP-binding</keyword>
<evidence type="ECO:0000256" key="10">
    <source>
        <dbReference type="ARBA" id="ARBA00022958"/>
    </source>
</evidence>
<keyword evidence="5 12" id="KW-0479">Metal-binding</keyword>
<keyword evidence="7 12" id="KW-0418">Kinase</keyword>
<comment type="pathway">
    <text evidence="12">Carbohydrate metabolism; D-ribose degradation; D-ribose 5-phosphate from beta-D-ribopyranose: step 2/2.</text>
</comment>
<evidence type="ECO:0000313" key="15">
    <source>
        <dbReference type="Proteomes" id="UP000185596"/>
    </source>
</evidence>
<evidence type="ECO:0000256" key="4">
    <source>
        <dbReference type="ARBA" id="ARBA00022679"/>
    </source>
</evidence>
<accession>A0A1Q8CQV0</accession>
<evidence type="ECO:0000256" key="2">
    <source>
        <dbReference type="ARBA" id="ARBA00012035"/>
    </source>
</evidence>
<keyword evidence="12" id="KW-0963">Cytoplasm</keyword>
<feature type="active site" description="Proton acceptor" evidence="12">
    <location>
        <position position="246"/>
    </location>
</feature>
<gene>
    <name evidence="12" type="primary">rbsK</name>
    <name evidence="14" type="ORF">BU204_14800</name>
</gene>
<dbReference type="Gene3D" id="3.40.1190.20">
    <property type="match status" value="1"/>
</dbReference>
<evidence type="ECO:0000256" key="7">
    <source>
        <dbReference type="ARBA" id="ARBA00022777"/>
    </source>
</evidence>
<evidence type="ECO:0000256" key="5">
    <source>
        <dbReference type="ARBA" id="ARBA00022723"/>
    </source>
</evidence>
<evidence type="ECO:0000313" key="14">
    <source>
        <dbReference type="EMBL" id="OLF16736.1"/>
    </source>
</evidence>
<dbReference type="Pfam" id="PF00294">
    <property type="entry name" value="PfkB"/>
    <property type="match status" value="1"/>
</dbReference>
<dbReference type="InterPro" id="IPR011877">
    <property type="entry name" value="Ribokinase"/>
</dbReference>
<comment type="similarity">
    <text evidence="1">Belongs to the carbohydrate kinase pfkB family.</text>
</comment>
<dbReference type="SUPFAM" id="SSF53613">
    <property type="entry name" value="Ribokinase-like"/>
    <property type="match status" value="1"/>
</dbReference>
<feature type="binding site" evidence="12">
    <location>
        <position position="246"/>
    </location>
    <ligand>
        <name>substrate</name>
    </ligand>
</feature>
<dbReference type="PANTHER" id="PTHR10584:SF166">
    <property type="entry name" value="RIBOKINASE"/>
    <property type="match status" value="1"/>
</dbReference>
<dbReference type="GO" id="GO:0046872">
    <property type="term" value="F:metal ion binding"/>
    <property type="evidence" value="ECO:0007669"/>
    <property type="project" value="UniProtKB-KW"/>
</dbReference>
<evidence type="ECO:0000256" key="6">
    <source>
        <dbReference type="ARBA" id="ARBA00022741"/>
    </source>
</evidence>
<dbReference type="InterPro" id="IPR002139">
    <property type="entry name" value="Ribo/fructo_kinase"/>
</dbReference>
<dbReference type="UniPathway" id="UPA00916">
    <property type="reaction ID" value="UER00889"/>
</dbReference>
<dbReference type="EC" id="2.7.1.15" evidence="2 12"/>
<dbReference type="PRINTS" id="PR00990">
    <property type="entry name" value="RIBOKINASE"/>
</dbReference>
<proteinExistence type="inferred from homology"/>
<keyword evidence="15" id="KW-1185">Reference proteome</keyword>
<feature type="binding site" evidence="12">
    <location>
        <position position="281"/>
    </location>
    <ligand>
        <name>K(+)</name>
        <dbReference type="ChEBI" id="CHEBI:29103"/>
    </ligand>
</feature>
<comment type="caution">
    <text evidence="14">The sequence shown here is derived from an EMBL/GenBank/DDBJ whole genome shotgun (WGS) entry which is preliminary data.</text>
</comment>
<evidence type="ECO:0000256" key="9">
    <source>
        <dbReference type="ARBA" id="ARBA00022842"/>
    </source>
</evidence>
<feature type="binding site" evidence="12">
    <location>
        <begin position="245"/>
        <end position="246"/>
    </location>
    <ligand>
        <name>ATP</name>
        <dbReference type="ChEBI" id="CHEBI:30616"/>
    </ligand>
</feature>
<dbReference type="CDD" id="cd01174">
    <property type="entry name" value="ribokinase"/>
    <property type="match status" value="1"/>
</dbReference>
<feature type="binding site" evidence="12">
    <location>
        <position position="242"/>
    </location>
    <ligand>
        <name>K(+)</name>
        <dbReference type="ChEBI" id="CHEBI:29103"/>
    </ligand>
</feature>
<protein>
    <recommendedName>
        <fullName evidence="3 12">Ribokinase</fullName>
        <shortName evidence="12">RK</shortName>
        <ecNumber evidence="2 12">2.7.1.15</ecNumber>
    </recommendedName>
</protein>
<dbReference type="EMBL" id="MSIE01000025">
    <property type="protein sequence ID" value="OLF16736.1"/>
    <property type="molecule type" value="Genomic_DNA"/>
</dbReference>
<dbReference type="RefSeq" id="WP_075126246.1">
    <property type="nucleotide sequence ID" value="NZ_MSIE01000025.1"/>
</dbReference>
<keyword evidence="10 12" id="KW-0630">Potassium</keyword>
<dbReference type="GO" id="GO:0019303">
    <property type="term" value="P:D-ribose catabolic process"/>
    <property type="evidence" value="ECO:0007669"/>
    <property type="project" value="UniProtKB-UniRule"/>
</dbReference>
<dbReference type="PROSITE" id="PS00584">
    <property type="entry name" value="PFKB_KINASES_2"/>
    <property type="match status" value="1"/>
</dbReference>
<feature type="binding site" evidence="12">
    <location>
        <position position="279"/>
    </location>
    <ligand>
        <name>K(+)</name>
        <dbReference type="ChEBI" id="CHEBI:29103"/>
    </ligand>
</feature>
<comment type="caution">
    <text evidence="12">Lacks conserved residue(s) required for the propagation of feature annotation.</text>
</comment>
<dbReference type="InterPro" id="IPR011611">
    <property type="entry name" value="PfkB_dom"/>
</dbReference>
<sequence length="297" mass="29739">MIAVVGSCNVDFVVPVATLPAPGETVLGRDHLRTPGGKGANQSVAAARLGSEVAFVGCVGDDELAGTIRGALEAAGVRLDWLREVADTPSGIALITVAEDGENTIAVSPGANARLGTEDVAAAGSLLAEAEVTLIQLEIAPEVVDAATRGAGGRVVLNPAPARPLTPALLSSVDVLVPNRSELAFLTGNQEPSTLDDAVIQAEALTGPGAVVVTLGADGALVLHRGRTTHVPATPVEAVDTTGAGDAFCGALADGLARGDSLEDATAWAVRVAGISTTRWGAQSGMPTRKQAGGSLR</sequence>
<dbReference type="AlphaFoldDB" id="A0A1Q8CQV0"/>
<dbReference type="NCBIfam" id="TIGR02152">
    <property type="entry name" value="D_ribokin_bact"/>
    <property type="match status" value="1"/>
</dbReference>
<dbReference type="HAMAP" id="MF_01987">
    <property type="entry name" value="Ribokinase"/>
    <property type="match status" value="1"/>
</dbReference>
<comment type="similarity">
    <text evidence="12">Belongs to the carbohydrate kinase PfkB family. Ribokinase subfamily.</text>
</comment>
<dbReference type="InterPro" id="IPR029056">
    <property type="entry name" value="Ribokinase-like"/>
</dbReference>
<evidence type="ECO:0000256" key="1">
    <source>
        <dbReference type="ARBA" id="ARBA00005380"/>
    </source>
</evidence>
<evidence type="ECO:0000256" key="3">
    <source>
        <dbReference type="ARBA" id="ARBA00016943"/>
    </source>
</evidence>
<keyword evidence="4 12" id="KW-0808">Transferase</keyword>
<organism evidence="14 15">
    <name type="scientific">Actinophytocola xanthii</name>
    <dbReference type="NCBI Taxonomy" id="1912961"/>
    <lineage>
        <taxon>Bacteria</taxon>
        <taxon>Bacillati</taxon>
        <taxon>Actinomycetota</taxon>
        <taxon>Actinomycetes</taxon>
        <taxon>Pseudonocardiales</taxon>
        <taxon>Pseudonocardiaceae</taxon>
    </lineage>
</organism>
<dbReference type="GO" id="GO:0005524">
    <property type="term" value="F:ATP binding"/>
    <property type="evidence" value="ECO:0007669"/>
    <property type="project" value="UniProtKB-UniRule"/>
</dbReference>
<keyword evidence="9 12" id="KW-0460">Magnesium</keyword>
<keyword evidence="6 12" id="KW-0547">Nucleotide-binding</keyword>